<dbReference type="EMBL" id="CP050549">
    <property type="protein sequence ID" value="QND42948.1"/>
    <property type="molecule type" value="Genomic_DNA"/>
</dbReference>
<dbReference type="Proteomes" id="UP000515518">
    <property type="component" value="Chromosome"/>
</dbReference>
<evidence type="ECO:0000313" key="2">
    <source>
        <dbReference type="Proteomes" id="UP000515518"/>
    </source>
</evidence>
<reference evidence="2" key="1">
    <citation type="journal article" date="2020" name="Mol. Plant Microbe">
        <title>Rhizobial microsymbionts of the narrowly endemic Oxytropis species growing in Kamchatka are characterized by significant genetic diversity and possess a set of genes that are associated with T3SS and T6SS secretion systems and can affect the development of symbiosis.</title>
        <authorList>
            <person name="Safronova V."/>
            <person name="Guro P."/>
            <person name="Sazanova A."/>
            <person name="Kuznetsova I."/>
            <person name="Belimov A."/>
            <person name="Yakubov V."/>
            <person name="Chirak E."/>
            <person name="Afonin A."/>
            <person name="Gogolev Y."/>
            <person name="Andronov E."/>
            <person name="Tikhonovich I."/>
        </authorList>
    </citation>
    <scope>NUCLEOTIDE SEQUENCE [LARGE SCALE GENOMIC DNA]</scope>
    <source>
        <strain evidence="2">RCAM0610</strain>
    </source>
</reference>
<dbReference type="InterPro" id="IPR029058">
    <property type="entry name" value="AB_hydrolase_fold"/>
</dbReference>
<dbReference type="Gene3D" id="3.40.50.1820">
    <property type="entry name" value="alpha/beta hydrolase"/>
    <property type="match status" value="1"/>
</dbReference>
<accession>A0A7G6RL16</accession>
<organism evidence="1 2">
    <name type="scientific">Rhizobium leguminosarum bv. viciae</name>
    <dbReference type="NCBI Taxonomy" id="387"/>
    <lineage>
        <taxon>Bacteria</taxon>
        <taxon>Pseudomonadati</taxon>
        <taxon>Pseudomonadota</taxon>
        <taxon>Alphaproteobacteria</taxon>
        <taxon>Hyphomicrobiales</taxon>
        <taxon>Rhizobiaceae</taxon>
        <taxon>Rhizobium/Agrobacterium group</taxon>
        <taxon>Rhizobium</taxon>
    </lineage>
</organism>
<sequence length="149" mass="16289">MTARGITNIAMAGLSGGGWTTVMYSAIDPRIEVSYSVAGSMPVYARSWTPPRNSLGDFEQMRVAEMGIDYLDLYVLASTPAGRTHYGMHIVNDDCCFGGYTAMHYEQAVKNVVTAVGGYYDVVFDTTVTTHTISPWTANAIEQDVITHF</sequence>
<proteinExistence type="predicted"/>
<protein>
    <submittedName>
        <fullName evidence="1">Uncharacterized protein</fullName>
    </submittedName>
</protein>
<gene>
    <name evidence="1" type="ORF">HB770_20795</name>
</gene>
<dbReference type="AlphaFoldDB" id="A0A7G6RL16"/>
<name>A0A7G6RL16_RHILV</name>
<evidence type="ECO:0000313" key="1">
    <source>
        <dbReference type="EMBL" id="QND42948.1"/>
    </source>
</evidence>